<dbReference type="Proteomes" id="UP000190042">
    <property type="component" value="Unassembled WGS sequence"/>
</dbReference>
<sequence length="209" mass="22207">MNSILERIANEKIVAIIRSQSSEKLAETVGSLYKGGIRTVEITMNTPGALKSIEDMKALYPDLIIGAGTVLDSEAAVLAINAGASFLLAPTLSSKAIEASNRYDVPLIPGVFTPTEALTAYEYGAKMVKIFPIRNLGPGFLKDLKGPLPFVQTMAVGGISLDNAKSYLEAGASSLGIGSSLVDDKLVQTGNFEEIQRRASQFVEVARQV</sequence>
<evidence type="ECO:0000313" key="7">
    <source>
        <dbReference type="Proteomes" id="UP000190042"/>
    </source>
</evidence>
<dbReference type="AlphaFoldDB" id="A0A1T4Y1P4"/>
<dbReference type="GO" id="GO:0016829">
    <property type="term" value="F:lyase activity"/>
    <property type="evidence" value="ECO:0007669"/>
    <property type="project" value="UniProtKB-KW"/>
</dbReference>
<dbReference type="SUPFAM" id="SSF51569">
    <property type="entry name" value="Aldolase"/>
    <property type="match status" value="1"/>
</dbReference>
<dbReference type="InterPro" id="IPR000887">
    <property type="entry name" value="Aldlse_KDPG_KHG"/>
</dbReference>
<evidence type="ECO:0000313" key="6">
    <source>
        <dbReference type="EMBL" id="SKA95737.1"/>
    </source>
</evidence>
<dbReference type="CDD" id="cd00452">
    <property type="entry name" value="KDPG_aldolase"/>
    <property type="match status" value="1"/>
</dbReference>
<proteinExistence type="inferred from homology"/>
<keyword evidence="5" id="KW-0119">Carbohydrate metabolism</keyword>
<comment type="subunit">
    <text evidence="3">Homotrimer.</text>
</comment>
<evidence type="ECO:0000256" key="3">
    <source>
        <dbReference type="ARBA" id="ARBA00011233"/>
    </source>
</evidence>
<keyword evidence="7" id="KW-1185">Reference proteome</keyword>
<dbReference type="PANTHER" id="PTHR30246:SF1">
    <property type="entry name" value="2-DEHYDRO-3-DEOXY-6-PHOSPHOGALACTONATE ALDOLASE-RELATED"/>
    <property type="match status" value="1"/>
</dbReference>
<name>A0A1T4Y1P4_9BACL</name>
<keyword evidence="4" id="KW-0456">Lyase</keyword>
<comment type="similarity">
    <text evidence="2">Belongs to the KHG/KDPG aldolase family.</text>
</comment>
<dbReference type="RefSeq" id="WP_078817279.1">
    <property type="nucleotide sequence ID" value="NZ_FUYJ01000002.1"/>
</dbReference>
<evidence type="ECO:0000256" key="1">
    <source>
        <dbReference type="ARBA" id="ARBA00004761"/>
    </source>
</evidence>
<dbReference type="InterPro" id="IPR013785">
    <property type="entry name" value="Aldolase_TIM"/>
</dbReference>
<dbReference type="Pfam" id="PF01081">
    <property type="entry name" value="Aldolase"/>
    <property type="match status" value="1"/>
</dbReference>
<accession>A0A1T4Y1P4</accession>
<gene>
    <name evidence="6" type="ORF">SAMN04244570_1701</name>
</gene>
<dbReference type="EMBL" id="FUYJ01000002">
    <property type="protein sequence ID" value="SKA95737.1"/>
    <property type="molecule type" value="Genomic_DNA"/>
</dbReference>
<organism evidence="6 7">
    <name type="scientific">Sporosarcina newyorkensis</name>
    <dbReference type="NCBI Taxonomy" id="759851"/>
    <lineage>
        <taxon>Bacteria</taxon>
        <taxon>Bacillati</taxon>
        <taxon>Bacillota</taxon>
        <taxon>Bacilli</taxon>
        <taxon>Bacillales</taxon>
        <taxon>Caryophanaceae</taxon>
        <taxon>Sporosarcina</taxon>
    </lineage>
</organism>
<comment type="pathway">
    <text evidence="1">Carbohydrate acid metabolism.</text>
</comment>
<reference evidence="7" key="1">
    <citation type="submission" date="2017-02" db="EMBL/GenBank/DDBJ databases">
        <authorList>
            <person name="Varghese N."/>
            <person name="Submissions S."/>
        </authorList>
    </citation>
    <scope>NUCLEOTIDE SEQUENCE [LARGE SCALE GENOMIC DNA]</scope>
    <source>
        <strain evidence="7">DSM 23966</strain>
    </source>
</reference>
<dbReference type="NCBIfam" id="TIGR01182">
    <property type="entry name" value="eda"/>
    <property type="match status" value="1"/>
</dbReference>
<dbReference type="Gene3D" id="3.20.20.70">
    <property type="entry name" value="Aldolase class I"/>
    <property type="match status" value="1"/>
</dbReference>
<evidence type="ECO:0000256" key="5">
    <source>
        <dbReference type="ARBA" id="ARBA00023277"/>
    </source>
</evidence>
<evidence type="ECO:0000256" key="2">
    <source>
        <dbReference type="ARBA" id="ARBA00006906"/>
    </source>
</evidence>
<dbReference type="PANTHER" id="PTHR30246">
    <property type="entry name" value="2-KETO-3-DEOXY-6-PHOSPHOGLUCONATE ALDOLASE"/>
    <property type="match status" value="1"/>
</dbReference>
<protein>
    <submittedName>
        <fullName evidence="6">2-dehydro-3-deoxyphosphogluconate aldolase / (4S)-4-hydroxy-2-oxoglutarate aldolase</fullName>
    </submittedName>
</protein>
<evidence type="ECO:0000256" key="4">
    <source>
        <dbReference type="ARBA" id="ARBA00023239"/>
    </source>
</evidence>